<protein>
    <submittedName>
        <fullName evidence="1">Uncharacterized protein</fullName>
    </submittedName>
</protein>
<dbReference type="Gene3D" id="3.40.710.10">
    <property type="entry name" value="DD-peptidase/beta-lactamase superfamily"/>
    <property type="match status" value="1"/>
</dbReference>
<evidence type="ECO:0000313" key="2">
    <source>
        <dbReference type="Proteomes" id="UP000663873"/>
    </source>
</evidence>
<gene>
    <name evidence="1" type="ORF">UJA718_LOCUS42919</name>
</gene>
<dbReference type="Proteomes" id="UP000663873">
    <property type="component" value="Unassembled WGS sequence"/>
</dbReference>
<dbReference type="SUPFAM" id="SSF56601">
    <property type="entry name" value="beta-lactamase/transpeptidase-like"/>
    <property type="match status" value="1"/>
</dbReference>
<organism evidence="1 2">
    <name type="scientific">Rotaria socialis</name>
    <dbReference type="NCBI Taxonomy" id="392032"/>
    <lineage>
        <taxon>Eukaryota</taxon>
        <taxon>Metazoa</taxon>
        <taxon>Spiralia</taxon>
        <taxon>Gnathifera</taxon>
        <taxon>Rotifera</taxon>
        <taxon>Eurotatoria</taxon>
        <taxon>Bdelloidea</taxon>
        <taxon>Philodinida</taxon>
        <taxon>Philodinidae</taxon>
        <taxon>Rotaria</taxon>
    </lineage>
</organism>
<sequence length="52" mass="5774">METTLADICFTYINPNTSNRLPEPPGSVTYYSNEGSALAALVVERMTKMPYD</sequence>
<keyword evidence="2" id="KW-1185">Reference proteome</keyword>
<proteinExistence type="predicted"/>
<dbReference type="EMBL" id="CAJOBP010057198">
    <property type="protein sequence ID" value="CAF4837996.1"/>
    <property type="molecule type" value="Genomic_DNA"/>
</dbReference>
<feature type="non-terminal residue" evidence="1">
    <location>
        <position position="52"/>
    </location>
</feature>
<reference evidence="1" key="1">
    <citation type="submission" date="2021-02" db="EMBL/GenBank/DDBJ databases">
        <authorList>
            <person name="Nowell W R."/>
        </authorList>
    </citation>
    <scope>NUCLEOTIDE SEQUENCE</scope>
</reference>
<accession>A0A821R9B6</accession>
<name>A0A821R9B6_9BILA</name>
<comment type="caution">
    <text evidence="1">The sequence shown here is derived from an EMBL/GenBank/DDBJ whole genome shotgun (WGS) entry which is preliminary data.</text>
</comment>
<dbReference type="InterPro" id="IPR012338">
    <property type="entry name" value="Beta-lactam/transpept-like"/>
</dbReference>
<dbReference type="AlphaFoldDB" id="A0A821R9B6"/>
<evidence type="ECO:0000313" key="1">
    <source>
        <dbReference type="EMBL" id="CAF4837996.1"/>
    </source>
</evidence>